<dbReference type="SUPFAM" id="SSF101478">
    <property type="entry name" value="ADP-ribosylglycohydrolase"/>
    <property type="match status" value="1"/>
</dbReference>
<comment type="caution">
    <text evidence="2">The sequence shown here is derived from an EMBL/GenBank/DDBJ whole genome shotgun (WGS) entry which is preliminary data.</text>
</comment>
<comment type="cofactor">
    <cofactor evidence="1">
        <name>Mg(2+)</name>
        <dbReference type="ChEBI" id="CHEBI:18420"/>
    </cofactor>
    <text evidence="1">Binds 2 magnesium ions per subunit.</text>
</comment>
<reference evidence="2" key="1">
    <citation type="submission" date="2021-03" db="EMBL/GenBank/DDBJ databases">
        <title>Proteiniclasticum marinus sp. nov., isolated from tidal flat sediment.</title>
        <authorList>
            <person name="Namirimu T."/>
            <person name="Yang J.-A."/>
            <person name="Yang S.-H."/>
            <person name="Kim Y.-J."/>
            <person name="Kwon K.K."/>
        </authorList>
    </citation>
    <scope>NUCLEOTIDE SEQUENCE</scope>
    <source>
        <strain evidence="2">SCR006</strain>
    </source>
</reference>
<sequence>MDDLLEKIYSGLLGKAIGVRLGAPIEPYQWDYERIKESFGDIRGYVKNSERFAADDDTNGPVFFIRAMVDEENLDITTEKVARAWMNYTRDGQGMFWWGGEGVSTEHTAYSNLKKGVSPDRSGKSIQNTVSLSEQVGGQIFIDSWGLIHPGDMEKAMDAAETAAAVSHDGEALVGARFIGGLIACAFVEKDIEVLVSKVLTKLPSSSLYRQAMEDMRRFHREHPQDFRAAYDYAQNRYSYAHFAGMCPVIPNACLVLIGLLYGDNDFARSIEITCMCGWDTDSNAGVVGTIMGVLKGIDGIPEHYRSPVNDLIIGSSMSPTLNVINLPVFAKFLAGMAEGQTNEAHELSLDFSLKGSTSGLRIRNDFRLLRDQRSRRSKGSYDILVDNLVKGDEAALYYQTFYQTKDFGDNRYDPVFAPLAYPGQKLTVELESEISFLDDLWIAPYVRYANGDETTDEFRPLTDRTLEKVEYTLPEHGGRLIREVGIKVRTDSAPVDGNGLLGRIRIRTFSLTGTASYSLNQFSFEEGFLRNVAPFSNHRITTELFQSQIRFEAKEEQGISLTGHYFAKDVELCFRLEQCKGGSILVPFRAKGLENYYFVRIEENALSIEQRLHGSYRVLRKSKTSVNFHESMHLHLIVKGDQVIFLLNDGAAVLTCEGIENAYGHFGLGGENASFQISSLQVTAET</sequence>
<dbReference type="EMBL" id="JAFNJU010000006">
    <property type="protein sequence ID" value="MBO1265115.1"/>
    <property type="molecule type" value="Genomic_DNA"/>
</dbReference>
<feature type="binding site" evidence="1">
    <location>
        <position position="56"/>
    </location>
    <ligand>
        <name>Mg(2+)</name>
        <dbReference type="ChEBI" id="CHEBI:18420"/>
        <label>1</label>
    </ligand>
</feature>
<dbReference type="InterPro" id="IPR005502">
    <property type="entry name" value="Ribosyl_crysJ1"/>
</dbReference>
<dbReference type="Pfam" id="PF03747">
    <property type="entry name" value="ADP_ribosyl_GH"/>
    <property type="match status" value="1"/>
</dbReference>
<gene>
    <name evidence="2" type="ORF">J3A84_08765</name>
</gene>
<dbReference type="Proteomes" id="UP000664218">
    <property type="component" value="Unassembled WGS sequence"/>
</dbReference>
<dbReference type="AlphaFoldDB" id="A0A939HCL8"/>
<dbReference type="InterPro" id="IPR036705">
    <property type="entry name" value="Ribosyl_crysJ1_sf"/>
</dbReference>
<keyword evidence="1" id="KW-0479">Metal-binding</keyword>
<feature type="binding site" evidence="1">
    <location>
        <position position="57"/>
    </location>
    <ligand>
        <name>Mg(2+)</name>
        <dbReference type="ChEBI" id="CHEBI:18420"/>
        <label>1</label>
    </ligand>
</feature>
<dbReference type="GO" id="GO:0046872">
    <property type="term" value="F:metal ion binding"/>
    <property type="evidence" value="ECO:0007669"/>
    <property type="project" value="UniProtKB-KW"/>
</dbReference>
<organism evidence="2 3">
    <name type="scientific">Proteiniclasticum aestuarii</name>
    <dbReference type="NCBI Taxonomy" id="2817862"/>
    <lineage>
        <taxon>Bacteria</taxon>
        <taxon>Bacillati</taxon>
        <taxon>Bacillota</taxon>
        <taxon>Clostridia</taxon>
        <taxon>Eubacteriales</taxon>
        <taxon>Clostridiaceae</taxon>
        <taxon>Proteiniclasticum</taxon>
    </lineage>
</organism>
<feature type="binding site" evidence="1">
    <location>
        <position position="283"/>
    </location>
    <ligand>
        <name>Mg(2+)</name>
        <dbReference type="ChEBI" id="CHEBI:18420"/>
        <label>1</label>
    </ligand>
</feature>
<dbReference type="RefSeq" id="WP_207599640.1">
    <property type="nucleotide sequence ID" value="NZ_JAFNJU010000006.1"/>
</dbReference>
<evidence type="ECO:0000256" key="1">
    <source>
        <dbReference type="PIRSR" id="PIRSR605502-1"/>
    </source>
</evidence>
<accession>A0A939HCL8</accession>
<keyword evidence="1" id="KW-0460">Magnesium</keyword>
<evidence type="ECO:0000313" key="3">
    <source>
        <dbReference type="Proteomes" id="UP000664218"/>
    </source>
</evidence>
<feature type="binding site" evidence="1">
    <location>
        <position position="282"/>
    </location>
    <ligand>
        <name>Mg(2+)</name>
        <dbReference type="ChEBI" id="CHEBI:18420"/>
        <label>1</label>
    </ligand>
</feature>
<dbReference type="Gene3D" id="2.60.120.560">
    <property type="entry name" value="Exo-inulinase, domain 1"/>
    <property type="match status" value="1"/>
</dbReference>
<feature type="binding site" evidence="1">
    <location>
        <position position="280"/>
    </location>
    <ligand>
        <name>Mg(2+)</name>
        <dbReference type="ChEBI" id="CHEBI:18420"/>
        <label>1</label>
    </ligand>
</feature>
<name>A0A939HCL8_9CLOT</name>
<evidence type="ECO:0000313" key="2">
    <source>
        <dbReference type="EMBL" id="MBO1265115.1"/>
    </source>
</evidence>
<proteinExistence type="predicted"/>
<dbReference type="Gene3D" id="1.10.4080.10">
    <property type="entry name" value="ADP-ribosylation/Crystallin J1"/>
    <property type="match status" value="1"/>
</dbReference>
<keyword evidence="3" id="KW-1185">Reference proteome</keyword>
<protein>
    <submittedName>
        <fullName evidence="2">ADP-ribosylglycohydrolase family protein</fullName>
    </submittedName>
</protein>